<dbReference type="Gene3D" id="3.90.1530.30">
    <property type="match status" value="1"/>
</dbReference>
<name>A0ABS7NTT5_9NOCA</name>
<comment type="caution">
    <text evidence="3">The sequence shown here is derived from an EMBL/GenBank/DDBJ whole genome shotgun (WGS) entry which is preliminary data.</text>
</comment>
<evidence type="ECO:0000256" key="1">
    <source>
        <dbReference type="SAM" id="MobiDB-lite"/>
    </source>
</evidence>
<dbReference type="InterPro" id="IPR050336">
    <property type="entry name" value="Chromosome_partition/occlusion"/>
</dbReference>
<proteinExistence type="predicted"/>
<dbReference type="Gene3D" id="1.10.10.2830">
    <property type="match status" value="1"/>
</dbReference>
<dbReference type="InterPro" id="IPR003115">
    <property type="entry name" value="ParB_N"/>
</dbReference>
<dbReference type="SUPFAM" id="SSF109709">
    <property type="entry name" value="KorB DNA-binding domain-like"/>
    <property type="match status" value="1"/>
</dbReference>
<accession>A0ABS7NTT5</accession>
<dbReference type="RefSeq" id="WP_068103862.1">
    <property type="nucleotide sequence ID" value="NZ_JABUKE010000009.1"/>
</dbReference>
<gene>
    <name evidence="3" type="ORF">HQ605_11425</name>
</gene>
<organism evidence="3 4">
    <name type="scientific">Rhodococcoides kroppenstedtii</name>
    <dbReference type="NCBI Taxonomy" id="293050"/>
    <lineage>
        <taxon>Bacteria</taxon>
        <taxon>Bacillati</taxon>
        <taxon>Actinomycetota</taxon>
        <taxon>Actinomycetes</taxon>
        <taxon>Mycobacteriales</taxon>
        <taxon>Nocardiaceae</taxon>
        <taxon>Rhodococcoides</taxon>
    </lineage>
</organism>
<dbReference type="Proteomes" id="UP001520140">
    <property type="component" value="Unassembled WGS sequence"/>
</dbReference>
<dbReference type="InterPro" id="IPR036086">
    <property type="entry name" value="ParB/Sulfiredoxin_sf"/>
</dbReference>
<protein>
    <submittedName>
        <fullName evidence="3">ParB N-terminal domain-containing protein</fullName>
    </submittedName>
</protein>
<evidence type="ECO:0000313" key="4">
    <source>
        <dbReference type="Proteomes" id="UP001520140"/>
    </source>
</evidence>
<feature type="region of interest" description="Disordered" evidence="1">
    <location>
        <begin position="339"/>
        <end position="374"/>
    </location>
</feature>
<feature type="domain" description="ParB-like N-terminal" evidence="2">
    <location>
        <begin position="21"/>
        <end position="108"/>
    </location>
</feature>
<dbReference type="Pfam" id="PF02195">
    <property type="entry name" value="ParB_N"/>
    <property type="match status" value="1"/>
</dbReference>
<keyword evidence="4" id="KW-1185">Reference proteome</keyword>
<evidence type="ECO:0000313" key="3">
    <source>
        <dbReference type="EMBL" id="MBY6321436.1"/>
    </source>
</evidence>
<sequence length="542" mass="57721">MNAPTQNATPATEPAADAVLVRVDPTTLDVAENVRDSVDLDATPEFVDSIREHGVLHPILAVRREDGTLAVVDGQRRTLAAAEVGAATVPVIVREQDTDTRGAQVSRIVEQIVSNDQRSGLTDGQRAAGVAQLLDLGVSVKETAQALSMTQKAAKTAAKVGGSAAARSALDAGQLDLEHASIISSFEQLGDTDAVAQLLDAAERCPFNFPHLARRLTEDRKTARERAKALVPYGEAGHPVLETDPETGEDVWLYAGEVRTAEGEAVDPTAHPERWSVWADRVEAWVDAESGEPVDEGTVDWDADGPDAVPAEGLRHPDTVKEGWTWEASYWITPEDAERDGYRTTRPEPVTAASGAGDDDAAAAARRADEAAEAQRAERRQVKALNAAGLAETTLRREHIKTLLTRKTAPKGAAVWTAATLAGSPDLLTEGKAGEVLREVLPGADTSAGIAAMLETATDAKAQVLTLALVLTALEARMAGSDKSWWRASPQTRWTRDGLPRGAARYLAFLTEHGYTTGPVEKIVTGEHTAEDAYAEVTAVTE</sequence>
<reference evidence="3 4" key="1">
    <citation type="submission" date="2020-06" db="EMBL/GenBank/DDBJ databases">
        <title>Taxonomy, biology and ecology of Rhodococcus bacteria occurring in California pistachio and other woody hosts as revealed by genome sequence analyses.</title>
        <authorList>
            <person name="Gai Y."/>
            <person name="Riely B."/>
        </authorList>
    </citation>
    <scope>NUCLEOTIDE SEQUENCE [LARGE SCALE GENOMIC DNA]</scope>
    <source>
        <strain evidence="3 4">BP-284</strain>
    </source>
</reference>
<dbReference type="PANTHER" id="PTHR33375">
    <property type="entry name" value="CHROMOSOME-PARTITIONING PROTEIN PARB-RELATED"/>
    <property type="match status" value="1"/>
</dbReference>
<dbReference type="EMBL" id="JABUKG010000011">
    <property type="protein sequence ID" value="MBY6321436.1"/>
    <property type="molecule type" value="Genomic_DNA"/>
</dbReference>
<dbReference type="PANTHER" id="PTHR33375:SF1">
    <property type="entry name" value="CHROMOSOME-PARTITIONING PROTEIN PARB-RELATED"/>
    <property type="match status" value="1"/>
</dbReference>
<dbReference type="SUPFAM" id="SSF110849">
    <property type="entry name" value="ParB/Sulfiredoxin"/>
    <property type="match status" value="1"/>
</dbReference>
<dbReference type="SMART" id="SM00470">
    <property type="entry name" value="ParB"/>
    <property type="match status" value="1"/>
</dbReference>
<evidence type="ECO:0000259" key="2">
    <source>
        <dbReference type="SMART" id="SM00470"/>
    </source>
</evidence>